<dbReference type="InParanoid" id="A0A1V9XVV8"/>
<dbReference type="Gene3D" id="1.20.1310.10">
    <property type="entry name" value="Cullin Repeats"/>
    <property type="match status" value="1"/>
</dbReference>
<feature type="non-terminal residue" evidence="1">
    <location>
        <position position="126"/>
    </location>
</feature>
<gene>
    <name evidence="1" type="ORF">BIW11_06950</name>
</gene>
<proteinExistence type="predicted"/>
<reference evidence="1 2" key="1">
    <citation type="journal article" date="2017" name="Gigascience">
        <title>Draft genome of the honey bee ectoparasitic mite, Tropilaelaps mercedesae, is shaped by the parasitic life history.</title>
        <authorList>
            <person name="Dong X."/>
            <person name="Armstrong S.D."/>
            <person name="Xia D."/>
            <person name="Makepeace B.L."/>
            <person name="Darby A.C."/>
            <person name="Kadowaki T."/>
        </authorList>
    </citation>
    <scope>NUCLEOTIDE SEQUENCE [LARGE SCALE GENOMIC DNA]</scope>
    <source>
        <strain evidence="1">Wuxi-XJTLU</strain>
    </source>
</reference>
<dbReference type="Proteomes" id="UP000192247">
    <property type="component" value="Unassembled WGS sequence"/>
</dbReference>
<accession>A0A1V9XVV8</accession>
<dbReference type="InterPro" id="IPR016159">
    <property type="entry name" value="Cullin_repeat-like_dom_sf"/>
</dbReference>
<dbReference type="EMBL" id="MNPL01003295">
    <property type="protein sequence ID" value="OQR77636.1"/>
    <property type="molecule type" value="Genomic_DNA"/>
</dbReference>
<comment type="caution">
    <text evidence="1">The sequence shown here is derived from an EMBL/GenBank/DDBJ whole genome shotgun (WGS) entry which is preliminary data.</text>
</comment>
<name>A0A1V9XVV8_9ACAR</name>
<dbReference type="AlphaFoldDB" id="A0A1V9XVV8"/>
<keyword evidence="2" id="KW-1185">Reference proteome</keyword>
<organism evidence="1 2">
    <name type="scientific">Tropilaelaps mercedesae</name>
    <dbReference type="NCBI Taxonomy" id="418985"/>
    <lineage>
        <taxon>Eukaryota</taxon>
        <taxon>Metazoa</taxon>
        <taxon>Ecdysozoa</taxon>
        <taxon>Arthropoda</taxon>
        <taxon>Chelicerata</taxon>
        <taxon>Arachnida</taxon>
        <taxon>Acari</taxon>
        <taxon>Parasitiformes</taxon>
        <taxon>Mesostigmata</taxon>
        <taxon>Gamasina</taxon>
        <taxon>Dermanyssoidea</taxon>
        <taxon>Laelapidae</taxon>
        <taxon>Tropilaelaps</taxon>
    </lineage>
</organism>
<dbReference type="SUPFAM" id="SSF74788">
    <property type="entry name" value="Cullin repeat-like"/>
    <property type="match status" value="1"/>
</dbReference>
<protein>
    <submittedName>
        <fullName evidence="1">Uncharacterized protein</fullName>
    </submittedName>
</protein>
<evidence type="ECO:0000313" key="2">
    <source>
        <dbReference type="Proteomes" id="UP000192247"/>
    </source>
</evidence>
<sequence>METLHMTTAMVWSEIQGTLTKVLCEEEIPNDEWQDLFGKVHNLFTWDKNCDDIFVYVKKLVETTITKQKLLMEKKTGVDFLAEYDRQYRKTQRVVSRLQLPFHKVYAAANRILLLQKITGKDPIFP</sequence>
<evidence type="ECO:0000313" key="1">
    <source>
        <dbReference type="EMBL" id="OQR77636.1"/>
    </source>
</evidence>